<dbReference type="AlphaFoldDB" id="A0AAX3EFW5"/>
<accession>A0AAX3EFW5</accession>
<dbReference type="NCBIfam" id="TIGR01547">
    <property type="entry name" value="phage_term_2"/>
    <property type="match status" value="1"/>
</dbReference>
<dbReference type="InterPro" id="IPR006437">
    <property type="entry name" value="Phage_terminase_lsu"/>
</dbReference>
<dbReference type="InterPro" id="IPR027417">
    <property type="entry name" value="P-loop_NTPase"/>
</dbReference>
<evidence type="ECO:0000313" key="1">
    <source>
        <dbReference type="EMBL" id="UYV96858.1"/>
    </source>
</evidence>
<gene>
    <name evidence="1" type="ORF">NL394_17680</name>
</gene>
<dbReference type="Gene3D" id="3.30.420.280">
    <property type="match status" value="1"/>
</dbReference>
<dbReference type="Gene3D" id="3.40.50.300">
    <property type="entry name" value="P-loop containing nucleotide triphosphate hydrolases"/>
    <property type="match status" value="1"/>
</dbReference>
<keyword evidence="2" id="KW-1185">Reference proteome</keyword>
<dbReference type="Pfam" id="PF03237">
    <property type="entry name" value="Terminase_6N"/>
    <property type="match status" value="1"/>
</dbReference>
<evidence type="ECO:0000313" key="2">
    <source>
        <dbReference type="Proteomes" id="UP001163293"/>
    </source>
</evidence>
<dbReference type="EMBL" id="CP101185">
    <property type="protein sequence ID" value="UYV96858.1"/>
    <property type="molecule type" value="Genomic_DNA"/>
</dbReference>
<reference evidence="1" key="1">
    <citation type="submission" date="2022-07" db="EMBL/GenBank/DDBJ databases">
        <authorList>
            <person name="Wu T."/>
        </authorList>
    </citation>
    <scope>NUCLEOTIDE SEQUENCE</scope>
    <source>
        <strain evidence="1">SD-1</strain>
    </source>
</reference>
<proteinExistence type="predicted"/>
<dbReference type="Proteomes" id="UP001163293">
    <property type="component" value="Chromosome"/>
</dbReference>
<protein>
    <submittedName>
        <fullName evidence="1">PBSX family phage terminase large subunit</fullName>
    </submittedName>
</protein>
<name>A0AAX3EFW5_PAEUR</name>
<sequence length="438" mass="48432">MTVPLSQKQINSIVRATSLVDEVPEVKISLWVGAVSAGKTIASLFAFLIAIKQTKGAGLIVIVGKTLQTIERNILDPLMDYRIYGLAAGAVKHTKGSGVAIILGKTVHLVGANDARSEEKIRGSTVELAYVDEATLLPRGADNTTGFWEMLVSRLRVAGARMFATTNPGSTRHWLRTEWILQARQKNMQVFHFTMDDNPQYFEGGNPGPKYIQDMKASYSGVFYDRMIKGLWTNAEGAIYDMWSAESHIVKYADLPRMQRILGLGIDYGTTNATSAILLGLGEDYRLYAIDEWRHDSRADKINLTNGAIVEGITKWLDGLTLPDGTRPMPEWLIHDPSAASLRVEMASQGIVNMFPANNEVLYGIQTVASVLDSGRLRVSDKCTGLISEMSEYCWDAKATEQGEDKPMKVNDHSVDALRYVVTSTETNWRPYLNHPAG</sequence>
<dbReference type="RefSeq" id="WP_264398719.1">
    <property type="nucleotide sequence ID" value="NZ_CP101180.1"/>
</dbReference>
<organism evidence="1 2">
    <name type="scientific">Paenarthrobacter ureafaciens</name>
    <dbReference type="NCBI Taxonomy" id="37931"/>
    <lineage>
        <taxon>Bacteria</taxon>
        <taxon>Bacillati</taxon>
        <taxon>Actinomycetota</taxon>
        <taxon>Actinomycetes</taxon>
        <taxon>Micrococcales</taxon>
        <taxon>Micrococcaceae</taxon>
        <taxon>Paenarthrobacter</taxon>
    </lineage>
</organism>